<keyword evidence="1" id="KW-1133">Transmembrane helix</keyword>
<dbReference type="AlphaFoldDB" id="A0A2G2WFN5"/>
<dbReference type="InterPro" id="IPR035309">
    <property type="entry name" value="PSME4"/>
</dbReference>
<gene>
    <name evidence="2" type="ORF">CQW23_18091</name>
</gene>
<dbReference type="GO" id="GO:0070628">
    <property type="term" value="F:proteasome binding"/>
    <property type="evidence" value="ECO:0007669"/>
    <property type="project" value="InterPro"/>
</dbReference>
<dbReference type="GO" id="GO:0010499">
    <property type="term" value="P:proteasomal ubiquitin-independent protein catabolic process"/>
    <property type="evidence" value="ECO:0007669"/>
    <property type="project" value="TreeGrafter"/>
</dbReference>
<comment type="caution">
    <text evidence="2">The sequence shown here is derived from an EMBL/GenBank/DDBJ whole genome shotgun (WGS) entry which is preliminary data.</text>
</comment>
<dbReference type="PANTHER" id="PTHR32170:SF3">
    <property type="entry name" value="PROTEASOME ACTIVATOR COMPLEX SUBUNIT 4"/>
    <property type="match status" value="1"/>
</dbReference>
<sequence length="261" mass="29353">MHLYNAWLPPPVAEQTVKEKESFGKVLKSVKESYNSDDPDSVYATLKWVSVLDLELKGSLVVTGKVAARIAFIEFREIEFSTSAIEGLITVSKGMSGTGTGMLLEIWNLHTKASPISLTSQPSSVLHPNLLSLAESPEGINGSDTNCYTNQDLCNWLEVELKDFIKAKSELSLEDVTEVVEVGLELFRISENRLYAQVRWGNILVKLLNKFRKKLALKVQWRPLYDTLIHTHFTRQVPAFLLYLTFCSSISLLFIAFPVLN</sequence>
<protein>
    <submittedName>
        <fullName evidence="2">Uncharacterized protein</fullName>
    </submittedName>
</protein>
<evidence type="ECO:0000256" key="1">
    <source>
        <dbReference type="SAM" id="Phobius"/>
    </source>
</evidence>
<evidence type="ECO:0000313" key="2">
    <source>
        <dbReference type="EMBL" id="PHT44066.1"/>
    </source>
</evidence>
<dbReference type="PANTHER" id="PTHR32170">
    <property type="entry name" value="PROTEASOME ACTIVATOR COMPLEX SUBUNIT 4"/>
    <property type="match status" value="1"/>
</dbReference>
<dbReference type="STRING" id="33114.A0A2G2WFN5"/>
<keyword evidence="1" id="KW-0472">Membrane</keyword>
<keyword evidence="3" id="KW-1185">Reference proteome</keyword>
<dbReference type="EMBL" id="MLFT02000007">
    <property type="protein sequence ID" value="PHT44066.1"/>
    <property type="molecule type" value="Genomic_DNA"/>
</dbReference>
<dbReference type="GO" id="GO:0005829">
    <property type="term" value="C:cytosol"/>
    <property type="evidence" value="ECO:0007669"/>
    <property type="project" value="TreeGrafter"/>
</dbReference>
<reference evidence="2 3" key="1">
    <citation type="journal article" date="2017" name="Genome Biol.">
        <title>New reference genome sequences of hot pepper reveal the massive evolution of plant disease-resistance genes by retroduplication.</title>
        <authorList>
            <person name="Kim S."/>
            <person name="Park J."/>
            <person name="Yeom S.I."/>
            <person name="Kim Y.M."/>
            <person name="Seo E."/>
            <person name="Kim K.T."/>
            <person name="Kim M.S."/>
            <person name="Lee J.M."/>
            <person name="Cheong K."/>
            <person name="Shin H.S."/>
            <person name="Kim S.B."/>
            <person name="Han K."/>
            <person name="Lee J."/>
            <person name="Park M."/>
            <person name="Lee H.A."/>
            <person name="Lee H.Y."/>
            <person name="Lee Y."/>
            <person name="Oh S."/>
            <person name="Lee J.H."/>
            <person name="Choi E."/>
            <person name="Choi E."/>
            <person name="Lee S.E."/>
            <person name="Jeon J."/>
            <person name="Kim H."/>
            <person name="Choi G."/>
            <person name="Song H."/>
            <person name="Lee J."/>
            <person name="Lee S.C."/>
            <person name="Kwon J.K."/>
            <person name="Lee H.Y."/>
            <person name="Koo N."/>
            <person name="Hong Y."/>
            <person name="Kim R.W."/>
            <person name="Kang W.H."/>
            <person name="Huh J.H."/>
            <person name="Kang B.C."/>
            <person name="Yang T.J."/>
            <person name="Lee Y.H."/>
            <person name="Bennetzen J.L."/>
            <person name="Choi D."/>
        </authorList>
    </citation>
    <scope>NUCLEOTIDE SEQUENCE [LARGE SCALE GENOMIC DNA]</scope>
    <source>
        <strain evidence="3">cv. PBC81</strain>
    </source>
</reference>
<keyword evidence="1" id="KW-0812">Transmembrane</keyword>
<feature type="transmembrane region" description="Helical" evidence="1">
    <location>
        <begin position="240"/>
        <end position="260"/>
    </location>
</feature>
<evidence type="ECO:0000313" key="3">
    <source>
        <dbReference type="Proteomes" id="UP000224567"/>
    </source>
</evidence>
<dbReference type="Proteomes" id="UP000224567">
    <property type="component" value="Unassembled WGS sequence"/>
</dbReference>
<proteinExistence type="predicted"/>
<accession>A0A2G2WFN5</accession>
<dbReference type="OrthoDB" id="1680420at2759"/>
<dbReference type="GO" id="GO:0016504">
    <property type="term" value="F:peptidase activator activity"/>
    <property type="evidence" value="ECO:0007669"/>
    <property type="project" value="InterPro"/>
</dbReference>
<name>A0A2G2WFN5_CAPBA</name>
<organism evidence="2 3">
    <name type="scientific">Capsicum baccatum</name>
    <name type="common">Peruvian pepper</name>
    <dbReference type="NCBI Taxonomy" id="33114"/>
    <lineage>
        <taxon>Eukaryota</taxon>
        <taxon>Viridiplantae</taxon>
        <taxon>Streptophyta</taxon>
        <taxon>Embryophyta</taxon>
        <taxon>Tracheophyta</taxon>
        <taxon>Spermatophyta</taxon>
        <taxon>Magnoliopsida</taxon>
        <taxon>eudicotyledons</taxon>
        <taxon>Gunneridae</taxon>
        <taxon>Pentapetalae</taxon>
        <taxon>asterids</taxon>
        <taxon>lamiids</taxon>
        <taxon>Solanales</taxon>
        <taxon>Solanaceae</taxon>
        <taxon>Solanoideae</taxon>
        <taxon>Capsiceae</taxon>
        <taxon>Capsicum</taxon>
    </lineage>
</organism>
<dbReference type="GO" id="GO:0005634">
    <property type="term" value="C:nucleus"/>
    <property type="evidence" value="ECO:0007669"/>
    <property type="project" value="TreeGrafter"/>
</dbReference>
<reference evidence="3" key="2">
    <citation type="journal article" date="2017" name="J. Anim. Genet.">
        <title>Multiple reference genome sequences of hot pepper reveal the massive evolution of plant disease resistance genes by retroduplication.</title>
        <authorList>
            <person name="Kim S."/>
            <person name="Park J."/>
            <person name="Yeom S.-I."/>
            <person name="Kim Y.-M."/>
            <person name="Seo E."/>
            <person name="Kim K.-T."/>
            <person name="Kim M.-S."/>
            <person name="Lee J.M."/>
            <person name="Cheong K."/>
            <person name="Shin H.-S."/>
            <person name="Kim S.-B."/>
            <person name="Han K."/>
            <person name="Lee J."/>
            <person name="Park M."/>
            <person name="Lee H.-A."/>
            <person name="Lee H.-Y."/>
            <person name="Lee Y."/>
            <person name="Oh S."/>
            <person name="Lee J.H."/>
            <person name="Choi E."/>
            <person name="Choi E."/>
            <person name="Lee S.E."/>
            <person name="Jeon J."/>
            <person name="Kim H."/>
            <person name="Choi G."/>
            <person name="Song H."/>
            <person name="Lee J."/>
            <person name="Lee S.-C."/>
            <person name="Kwon J.-K."/>
            <person name="Lee H.-Y."/>
            <person name="Koo N."/>
            <person name="Hong Y."/>
            <person name="Kim R.W."/>
            <person name="Kang W.-H."/>
            <person name="Huh J.H."/>
            <person name="Kang B.-C."/>
            <person name="Yang T.-J."/>
            <person name="Lee Y.-H."/>
            <person name="Bennetzen J.L."/>
            <person name="Choi D."/>
        </authorList>
    </citation>
    <scope>NUCLEOTIDE SEQUENCE [LARGE SCALE GENOMIC DNA]</scope>
    <source>
        <strain evidence="3">cv. PBC81</strain>
    </source>
</reference>